<feature type="compositionally biased region" description="Acidic residues" evidence="1">
    <location>
        <begin position="126"/>
        <end position="135"/>
    </location>
</feature>
<proteinExistence type="predicted"/>
<accession>A0A2P4ZWS6</accession>
<gene>
    <name evidence="2" type="ORF">TGAM01_v202594</name>
</gene>
<dbReference type="Proteomes" id="UP000054821">
    <property type="component" value="Unassembled WGS sequence"/>
</dbReference>
<dbReference type="AlphaFoldDB" id="A0A2P4ZWS6"/>
<feature type="region of interest" description="Disordered" evidence="1">
    <location>
        <begin position="118"/>
        <end position="187"/>
    </location>
</feature>
<dbReference type="EMBL" id="JPDN02000006">
    <property type="protein sequence ID" value="PON28747.1"/>
    <property type="molecule type" value="Genomic_DNA"/>
</dbReference>
<keyword evidence="3" id="KW-1185">Reference proteome</keyword>
<evidence type="ECO:0000313" key="3">
    <source>
        <dbReference type="Proteomes" id="UP000054821"/>
    </source>
</evidence>
<comment type="caution">
    <text evidence="2">The sequence shown here is derived from an EMBL/GenBank/DDBJ whole genome shotgun (WGS) entry which is preliminary data.</text>
</comment>
<sequence length="187" mass="20581">MADREWRMTLAIEESRAGQQTRPRGRSAADDDGYARQLLIQLRVHQTLCARKQPIFMLVRRKTSRGVKEASWGWLVDAYHTKSSAASTAVPETALHVGGPEDGLLGPVAGPLAWAGLPKDRYSRADDDDDDDDDDGKTRERHGCPTLTGTSEFQTPYSTYLAPTDQVFMPGRAPPRLSAGTDWPTLG</sequence>
<dbReference type="GeneID" id="29985122"/>
<reference evidence="2 3" key="1">
    <citation type="journal article" date="2016" name="Genome Announc.">
        <title>Draft Whole-Genome Sequence of Trichoderma gamsii T6085, a Promising Biocontrol Agent of Fusarium Head Blight on Wheat.</title>
        <authorList>
            <person name="Baroncelli R."/>
            <person name="Zapparata A."/>
            <person name="Piaggeschi G."/>
            <person name="Sarrocco S."/>
            <person name="Vannacci G."/>
        </authorList>
    </citation>
    <scope>NUCLEOTIDE SEQUENCE [LARGE SCALE GENOMIC DNA]</scope>
    <source>
        <strain evidence="2 3">T6085</strain>
    </source>
</reference>
<feature type="compositionally biased region" description="Polar residues" evidence="1">
    <location>
        <begin position="147"/>
        <end position="158"/>
    </location>
</feature>
<protein>
    <submittedName>
        <fullName evidence="2">Uncharacterized protein</fullName>
    </submittedName>
</protein>
<organism evidence="2 3">
    <name type="scientific">Trichoderma gamsii</name>
    <dbReference type="NCBI Taxonomy" id="398673"/>
    <lineage>
        <taxon>Eukaryota</taxon>
        <taxon>Fungi</taxon>
        <taxon>Dikarya</taxon>
        <taxon>Ascomycota</taxon>
        <taxon>Pezizomycotina</taxon>
        <taxon>Sordariomycetes</taxon>
        <taxon>Hypocreomycetidae</taxon>
        <taxon>Hypocreales</taxon>
        <taxon>Hypocreaceae</taxon>
        <taxon>Trichoderma</taxon>
    </lineage>
</organism>
<evidence type="ECO:0000313" key="2">
    <source>
        <dbReference type="EMBL" id="PON28747.1"/>
    </source>
</evidence>
<name>A0A2P4ZWS6_9HYPO</name>
<dbReference type="RefSeq" id="XP_018661763.1">
    <property type="nucleotide sequence ID" value="XM_018805039.1"/>
</dbReference>
<evidence type="ECO:0000256" key="1">
    <source>
        <dbReference type="SAM" id="MobiDB-lite"/>
    </source>
</evidence>